<dbReference type="PANTHER" id="PTHR47416">
    <property type="entry name" value="BASIC-LEUCINE ZIPPER TRANSCRIPTION FACTOR F-RELATED"/>
    <property type="match status" value="1"/>
</dbReference>
<keyword evidence="6" id="KW-0539">Nucleus</keyword>
<dbReference type="AlphaFoldDB" id="F0ZZP4"/>
<evidence type="ECO:0000256" key="2">
    <source>
        <dbReference type="ARBA" id="ARBA00007163"/>
    </source>
</evidence>
<keyword evidence="10" id="KW-1185">Reference proteome</keyword>
<name>F0ZZP4_DICPU</name>
<dbReference type="InParanoid" id="F0ZZP4"/>
<dbReference type="PROSITE" id="PS50217">
    <property type="entry name" value="BZIP"/>
    <property type="match status" value="1"/>
</dbReference>
<protein>
    <recommendedName>
        <fullName evidence="8">BZIP domain-containing protein</fullName>
    </recommendedName>
</protein>
<dbReference type="InterPro" id="IPR004827">
    <property type="entry name" value="bZIP"/>
</dbReference>
<dbReference type="GeneID" id="10509075"/>
<reference evidence="10" key="1">
    <citation type="journal article" date="2011" name="Genome Biol.">
        <title>Comparative genomics of the social amoebae Dictyostelium discoideum and Dictyostelium purpureum.</title>
        <authorList>
            <consortium name="US DOE Joint Genome Institute (JGI-PGF)"/>
            <person name="Sucgang R."/>
            <person name="Kuo A."/>
            <person name="Tian X."/>
            <person name="Salerno W."/>
            <person name="Parikh A."/>
            <person name="Feasley C.L."/>
            <person name="Dalin E."/>
            <person name="Tu H."/>
            <person name="Huang E."/>
            <person name="Barry K."/>
            <person name="Lindquist E."/>
            <person name="Shapiro H."/>
            <person name="Bruce D."/>
            <person name="Schmutz J."/>
            <person name="Salamov A."/>
            <person name="Fey P."/>
            <person name="Gaudet P."/>
            <person name="Anjard C."/>
            <person name="Babu M.M."/>
            <person name="Basu S."/>
            <person name="Bushmanova Y."/>
            <person name="van der Wel H."/>
            <person name="Katoh-Kurasawa M."/>
            <person name="Dinh C."/>
            <person name="Coutinho P.M."/>
            <person name="Saito T."/>
            <person name="Elias M."/>
            <person name="Schaap P."/>
            <person name="Kay R.R."/>
            <person name="Henrissat B."/>
            <person name="Eichinger L."/>
            <person name="Rivero F."/>
            <person name="Putnam N.H."/>
            <person name="West C.M."/>
            <person name="Loomis W.F."/>
            <person name="Chisholm R.L."/>
            <person name="Shaulsky G."/>
            <person name="Strassmann J.E."/>
            <person name="Queller D.C."/>
            <person name="Kuspa A."/>
            <person name="Grigoriev I.V."/>
        </authorList>
    </citation>
    <scope>NUCLEOTIDE SEQUENCE [LARGE SCALE GENOMIC DNA]</scope>
    <source>
        <strain evidence="10">QSDP1</strain>
    </source>
</reference>
<dbReference type="CDD" id="cd14704">
    <property type="entry name" value="bZIP_HY5-like"/>
    <property type="match status" value="1"/>
</dbReference>
<proteinExistence type="inferred from homology"/>
<sequence>MDFMNNDQMKQNHYNIVPESVFDVPFGISSQPMLNMQQQQQNNQKMNFKQPIQPNQTLIPIPPNNLNNPQVSILQNQIPQHNINNNTNNNQNTTTTNNNNNNNNNKKKEEDKSIKKRKFISSTPVKGENGTTLIPTTDGSFNMDEERHMKRQRRLVKNREAAQLFRQRQKAYIQDLEKKVSDLTGTNSEFRARVELLNSENKLIREQLLYLRNFVTQAVSFSFPKGAPGSNSPTGAADQFLNSILPPGD</sequence>
<feature type="region of interest" description="Disordered" evidence="7">
    <location>
        <begin position="80"/>
        <end position="141"/>
    </location>
</feature>
<feature type="region of interest" description="Disordered" evidence="7">
    <location>
        <begin position="226"/>
        <end position="249"/>
    </location>
</feature>
<keyword evidence="3" id="KW-0805">Transcription regulation</keyword>
<dbReference type="SUPFAM" id="SSF57959">
    <property type="entry name" value="Leucine zipper domain"/>
    <property type="match status" value="1"/>
</dbReference>
<dbReference type="Pfam" id="PF00170">
    <property type="entry name" value="bZIP_1"/>
    <property type="match status" value="1"/>
</dbReference>
<dbReference type="PANTHER" id="PTHR47416:SF8">
    <property type="entry name" value="BASIC-LEUCINE ZIPPER TRANSCRIPTION FACTOR E-RELATED"/>
    <property type="match status" value="1"/>
</dbReference>
<dbReference type="GO" id="GO:0003700">
    <property type="term" value="F:DNA-binding transcription factor activity"/>
    <property type="evidence" value="ECO:0007669"/>
    <property type="project" value="InterPro"/>
</dbReference>
<dbReference type="KEGG" id="dpp:DICPUDRAFT_92949"/>
<organism evidence="9 10">
    <name type="scientific">Dictyostelium purpureum</name>
    <name type="common">Slime mold</name>
    <dbReference type="NCBI Taxonomy" id="5786"/>
    <lineage>
        <taxon>Eukaryota</taxon>
        <taxon>Amoebozoa</taxon>
        <taxon>Evosea</taxon>
        <taxon>Eumycetozoa</taxon>
        <taxon>Dictyostelia</taxon>
        <taxon>Dictyosteliales</taxon>
        <taxon>Dictyosteliaceae</taxon>
        <taxon>Dictyostelium</taxon>
    </lineage>
</organism>
<dbReference type="GO" id="GO:0003677">
    <property type="term" value="F:DNA binding"/>
    <property type="evidence" value="ECO:0007669"/>
    <property type="project" value="UniProtKB-KW"/>
</dbReference>
<accession>F0ZZP4</accession>
<feature type="compositionally biased region" description="Polar residues" evidence="7">
    <location>
        <begin position="120"/>
        <end position="140"/>
    </location>
</feature>
<evidence type="ECO:0000256" key="5">
    <source>
        <dbReference type="ARBA" id="ARBA00023163"/>
    </source>
</evidence>
<dbReference type="InterPro" id="IPR046347">
    <property type="entry name" value="bZIP_sf"/>
</dbReference>
<dbReference type="OrthoDB" id="20712at2759"/>
<evidence type="ECO:0000256" key="1">
    <source>
        <dbReference type="ARBA" id="ARBA00004123"/>
    </source>
</evidence>
<evidence type="ECO:0000256" key="6">
    <source>
        <dbReference type="ARBA" id="ARBA00023242"/>
    </source>
</evidence>
<evidence type="ECO:0000256" key="3">
    <source>
        <dbReference type="ARBA" id="ARBA00023015"/>
    </source>
</evidence>
<evidence type="ECO:0000256" key="7">
    <source>
        <dbReference type="SAM" id="MobiDB-lite"/>
    </source>
</evidence>
<evidence type="ECO:0000256" key="4">
    <source>
        <dbReference type="ARBA" id="ARBA00023125"/>
    </source>
</evidence>
<dbReference type="Gene3D" id="1.20.5.170">
    <property type="match status" value="1"/>
</dbReference>
<dbReference type="GO" id="GO:0005634">
    <property type="term" value="C:nucleus"/>
    <property type="evidence" value="ECO:0007669"/>
    <property type="project" value="UniProtKB-SubCell"/>
</dbReference>
<gene>
    <name evidence="9" type="primary">bzpF</name>
    <name evidence="9" type="ORF">DICPUDRAFT_92949</name>
</gene>
<dbReference type="Proteomes" id="UP000001064">
    <property type="component" value="Unassembled WGS sequence"/>
</dbReference>
<dbReference type="EMBL" id="GL871317">
    <property type="protein sequence ID" value="EGC30580.1"/>
    <property type="molecule type" value="Genomic_DNA"/>
</dbReference>
<dbReference type="STRING" id="5786.F0ZZP4"/>
<evidence type="ECO:0000313" key="10">
    <source>
        <dbReference type="Proteomes" id="UP000001064"/>
    </source>
</evidence>
<dbReference type="RefSeq" id="XP_003292888.1">
    <property type="nucleotide sequence ID" value="XM_003292840.1"/>
</dbReference>
<comment type="similarity">
    <text evidence="2">Belongs to the bZIP family.</text>
</comment>
<comment type="subcellular location">
    <subcellularLocation>
        <location evidence="1">Nucleus</location>
    </subcellularLocation>
</comment>
<dbReference type="SMART" id="SM00338">
    <property type="entry name" value="BRLZ"/>
    <property type="match status" value="1"/>
</dbReference>
<evidence type="ECO:0000313" key="9">
    <source>
        <dbReference type="EMBL" id="EGC30580.1"/>
    </source>
</evidence>
<feature type="domain" description="BZIP" evidence="8">
    <location>
        <begin position="148"/>
        <end position="211"/>
    </location>
</feature>
<feature type="compositionally biased region" description="Low complexity" evidence="7">
    <location>
        <begin position="82"/>
        <end position="104"/>
    </location>
</feature>
<dbReference type="VEuPathDB" id="AmoebaDB:DICPUDRAFT_92949"/>
<keyword evidence="5" id="KW-0804">Transcription</keyword>
<dbReference type="eggNOG" id="ENOG502R162">
    <property type="taxonomic scope" value="Eukaryota"/>
</dbReference>
<evidence type="ECO:0000259" key="8">
    <source>
        <dbReference type="PROSITE" id="PS50217"/>
    </source>
</evidence>
<keyword evidence="4" id="KW-0238">DNA-binding</keyword>